<dbReference type="SUPFAM" id="SSF56601">
    <property type="entry name" value="beta-lactamase/transpeptidase-like"/>
    <property type="match status" value="1"/>
</dbReference>
<comment type="caution">
    <text evidence="4">The sequence shown here is derived from an EMBL/GenBank/DDBJ whole genome shotgun (WGS) entry which is preliminary data.</text>
</comment>
<dbReference type="GO" id="GO:0016787">
    <property type="term" value="F:hydrolase activity"/>
    <property type="evidence" value="ECO:0007669"/>
    <property type="project" value="UniProtKB-KW"/>
</dbReference>
<dbReference type="EC" id="3.-.-.-" evidence="4"/>
<evidence type="ECO:0000256" key="1">
    <source>
        <dbReference type="SAM" id="MobiDB-lite"/>
    </source>
</evidence>
<keyword evidence="2" id="KW-0732">Signal</keyword>
<dbReference type="PANTHER" id="PTHR46825:SF7">
    <property type="entry name" value="D-ALANYL-D-ALANINE CARBOXYPEPTIDASE"/>
    <property type="match status" value="1"/>
</dbReference>
<reference evidence="5" key="1">
    <citation type="journal article" date="2019" name="Int. J. Syst. Evol. Microbiol.">
        <title>The Global Catalogue of Microorganisms (GCM) 10K type strain sequencing project: providing services to taxonomists for standard genome sequencing and annotation.</title>
        <authorList>
            <consortium name="The Broad Institute Genomics Platform"/>
            <consortium name="The Broad Institute Genome Sequencing Center for Infectious Disease"/>
            <person name="Wu L."/>
            <person name="Ma J."/>
        </authorList>
    </citation>
    <scope>NUCLEOTIDE SEQUENCE [LARGE SCALE GENOMIC DNA]</scope>
    <source>
        <strain evidence="5">ICMP 19430</strain>
    </source>
</reference>
<evidence type="ECO:0000313" key="4">
    <source>
        <dbReference type="EMBL" id="MFC7448854.1"/>
    </source>
</evidence>
<evidence type="ECO:0000259" key="3">
    <source>
        <dbReference type="Pfam" id="PF00144"/>
    </source>
</evidence>
<keyword evidence="4" id="KW-0378">Hydrolase</keyword>
<feature type="region of interest" description="Disordered" evidence="1">
    <location>
        <begin position="76"/>
        <end position="98"/>
    </location>
</feature>
<feature type="signal peptide" evidence="2">
    <location>
        <begin position="1"/>
        <end position="34"/>
    </location>
</feature>
<name>A0ABW2RYF0_9NOCA</name>
<dbReference type="Proteomes" id="UP001596484">
    <property type="component" value="Unassembled WGS sequence"/>
</dbReference>
<evidence type="ECO:0000256" key="2">
    <source>
        <dbReference type="SAM" id="SignalP"/>
    </source>
</evidence>
<keyword evidence="5" id="KW-1185">Reference proteome</keyword>
<dbReference type="InterPro" id="IPR050491">
    <property type="entry name" value="AmpC-like"/>
</dbReference>
<dbReference type="EMBL" id="JBHTCS010000014">
    <property type="protein sequence ID" value="MFC7448854.1"/>
    <property type="molecule type" value="Genomic_DNA"/>
</dbReference>
<protein>
    <submittedName>
        <fullName evidence="4">Serine hydrolase domain-containing protein</fullName>
        <ecNumber evidence="4">3.-.-.-</ecNumber>
    </submittedName>
</protein>
<feature type="chain" id="PRO_5045182123" evidence="2">
    <location>
        <begin position="35"/>
        <end position="396"/>
    </location>
</feature>
<feature type="domain" description="Beta-lactamase-related" evidence="3">
    <location>
        <begin position="56"/>
        <end position="376"/>
    </location>
</feature>
<dbReference type="InterPro" id="IPR012338">
    <property type="entry name" value="Beta-lactam/transpept-like"/>
</dbReference>
<dbReference type="RefSeq" id="WP_378405322.1">
    <property type="nucleotide sequence ID" value="NZ_JBHTCS010000014.1"/>
</dbReference>
<dbReference type="Gene3D" id="3.40.710.10">
    <property type="entry name" value="DD-peptidase/beta-lactamase superfamily"/>
    <property type="match status" value="1"/>
</dbReference>
<evidence type="ECO:0000313" key="5">
    <source>
        <dbReference type="Proteomes" id="UP001596484"/>
    </source>
</evidence>
<dbReference type="Pfam" id="PF00144">
    <property type="entry name" value="Beta-lactamase"/>
    <property type="match status" value="1"/>
</dbReference>
<proteinExistence type="predicted"/>
<sequence>MADPRGPRPHRRNPVRTRVLGLALGLSLLTSAMAGCSESPADPAGLPRASADAATAVVERFVADGHAPGAIIEVSTPEGTWSHTAGDASTSPATPMSPPLQHRIGSITKTFTTTLILQLVDEGKLGLDDPVSRFVDGVPGGDQITIRMLGTMTSGLSEYLANPEFRAAFFADPHRVWKPQELLDASYALGPQFPPGTDSAYSNANTVLLGLVVENVESRPFGEVLTEKILRPQQLVHTEWPDGDGFSEEHVSGYTALFPGAEVTDSTTWSPSQAYSAGQMTSTAGDLTTWARLVGSGALVSPELQQERMQWQRLGDNTDEWHYTFGLEENTGWIGHNGAIPGYMSYAVYNPTLDATIVTLINGDESIDGEPPVNVLLRDVSRALFPDNPVVVPVVR</sequence>
<organism evidence="4 5">
    <name type="scientific">Rhodococcus daqingensis</name>
    <dbReference type="NCBI Taxonomy" id="2479363"/>
    <lineage>
        <taxon>Bacteria</taxon>
        <taxon>Bacillati</taxon>
        <taxon>Actinomycetota</taxon>
        <taxon>Actinomycetes</taxon>
        <taxon>Mycobacteriales</taxon>
        <taxon>Nocardiaceae</taxon>
        <taxon>Rhodococcus</taxon>
    </lineage>
</organism>
<gene>
    <name evidence="4" type="ORF">ACFQS9_13230</name>
</gene>
<accession>A0ABW2RYF0</accession>
<dbReference type="InterPro" id="IPR001466">
    <property type="entry name" value="Beta-lactam-related"/>
</dbReference>
<dbReference type="PANTHER" id="PTHR46825">
    <property type="entry name" value="D-ALANYL-D-ALANINE-CARBOXYPEPTIDASE/ENDOPEPTIDASE AMPH"/>
    <property type="match status" value="1"/>
</dbReference>